<feature type="domain" description="Glycoside hydrolase family 2 immunoglobulin-like beta-sandwich" evidence="15">
    <location>
        <begin position="186"/>
        <end position="278"/>
    </location>
</feature>
<dbReference type="SUPFAM" id="SSF49785">
    <property type="entry name" value="Galactose-binding domain-like"/>
    <property type="match status" value="1"/>
</dbReference>
<evidence type="ECO:0000256" key="8">
    <source>
        <dbReference type="ARBA" id="ARBA00023180"/>
    </source>
</evidence>
<dbReference type="InterPro" id="IPR036156">
    <property type="entry name" value="Beta-gal/glucu_dom_sf"/>
</dbReference>
<keyword evidence="7" id="KW-0378">Hydrolase</keyword>
<evidence type="ECO:0000256" key="12">
    <source>
        <dbReference type="ARBA" id="ARBA00038429"/>
    </source>
</evidence>
<dbReference type="Gene3D" id="2.60.120.260">
    <property type="entry name" value="Galactose-binding domain-like"/>
    <property type="match status" value="1"/>
</dbReference>
<dbReference type="OMA" id="WMADQPR"/>
<protein>
    <recommendedName>
        <fullName evidence="13">Beta-mannosidase B</fullName>
        <ecNumber evidence="5">3.2.1.25</ecNumber>
    </recommendedName>
    <alternativeName>
        <fullName evidence="14">Mannanase B</fullName>
    </alternativeName>
</protein>
<dbReference type="GO" id="GO:0000272">
    <property type="term" value="P:polysaccharide catabolic process"/>
    <property type="evidence" value="ECO:0007669"/>
    <property type="project" value="UniProtKB-KW"/>
</dbReference>
<evidence type="ECO:0000256" key="5">
    <source>
        <dbReference type="ARBA" id="ARBA00012754"/>
    </source>
</evidence>
<dbReference type="Pfam" id="PF22666">
    <property type="entry name" value="Glyco_hydro_2_N2"/>
    <property type="match status" value="1"/>
</dbReference>
<proteinExistence type="inferred from homology"/>
<dbReference type="InterPro" id="IPR041447">
    <property type="entry name" value="Mannosidase_ig"/>
</dbReference>
<dbReference type="OrthoDB" id="2866996at2759"/>
<evidence type="ECO:0000256" key="4">
    <source>
        <dbReference type="ARBA" id="ARBA00011738"/>
    </source>
</evidence>
<evidence type="ECO:0000256" key="7">
    <source>
        <dbReference type="ARBA" id="ARBA00022801"/>
    </source>
</evidence>
<keyword evidence="10" id="KW-0326">Glycosidase</keyword>
<gene>
    <name evidence="19" type="ORF">DIURU_005152</name>
</gene>
<dbReference type="GO" id="GO:0006516">
    <property type="term" value="P:glycoprotein catabolic process"/>
    <property type="evidence" value="ECO:0007669"/>
    <property type="project" value="TreeGrafter"/>
</dbReference>
<keyword evidence="11" id="KW-0624">Polysaccharide degradation</keyword>
<dbReference type="Proteomes" id="UP000449547">
    <property type="component" value="Unassembled WGS sequence"/>
</dbReference>
<evidence type="ECO:0000256" key="3">
    <source>
        <dbReference type="ARBA" id="ARBA00004740"/>
    </source>
</evidence>
<dbReference type="PANTHER" id="PTHR43730:SF1">
    <property type="entry name" value="BETA-MANNOSIDASE"/>
    <property type="match status" value="1"/>
</dbReference>
<evidence type="ECO:0000256" key="11">
    <source>
        <dbReference type="ARBA" id="ARBA00023326"/>
    </source>
</evidence>
<sequence length="800" mass="90936">MTTVSGWRFRELGSTKWHASLGGEVAEIYPDLIHQREIPDPFIDDNELHVQWVADREWEYAATFTVTDISLQYHQLICEGLDTFTTIYVNDTKVATTENMFITYIIPLTPDILISGTNSLRIVFHQALLKGKQLEKEHFIGKFSNGESSRLYVRKAQYQYGWDWGPRLISCGPYKPIRYEAYNQAISDVYVSTDSITENTAEVSITVELVICKEWQCEILDPNGDTVVFSRSSAPRQSINISSPQLWWPSGSGSASLYTVIVTIPGTGISRTVKFGIRTVELIQDPLPDEDGESFYFKVNSKPIFIQGANWIPPHSSPTKVTDDTVKNLIQLAENGGQNCLRVWGGGLYASDYFLSECDRQGILVWHDFPFACGQYPAYPEFIENVTAEVVCNLKRMRNHPCLLVFAGNNEDYQIAEQFKLEWDRHNHSGDYTNTNFPARQLYEVVFPQQMAKYLPTVPYHPGSPWSGDYPTSDPLRGDLHQWNVWHGTQEPYQHWYKLGGRFVSEFGMEALPSANTLQDCITDKRQWYPQSRLVEHHNKAFGFVSRLSRYVFENLRVDCLDMASWVFATQLMQAECLGMAFKHWRRRWRHRSCGGGLVWQLNDCWPATSWSIIDFKGIPKLAYYAIKRECQPITLGSLRGDDGSNCEIWGVNMTSVSIKKANLVIQSLDINSGKVVDSKKFKVTLLPNQATELTEYKLPSDSVLVHLQLFQSSTELASSFDWPQPLKYLHFSGIKVTTKVEDGIIKLTTNKPTKAVVVSTPTHVVVDDNGFDMVPDLPKIIKAAAIKPGDKVDVTWYAP</sequence>
<keyword evidence="8" id="KW-0325">Glycoprotein</keyword>
<dbReference type="InterPro" id="IPR008979">
    <property type="entry name" value="Galactose-bd-like_sf"/>
</dbReference>
<dbReference type="InterPro" id="IPR013783">
    <property type="entry name" value="Ig-like_fold"/>
</dbReference>
<comment type="subcellular location">
    <subcellularLocation>
        <location evidence="2">Secreted</location>
    </subcellularLocation>
</comment>
<evidence type="ECO:0000259" key="15">
    <source>
        <dbReference type="Pfam" id="PF00703"/>
    </source>
</evidence>
<feature type="domain" description="Beta-mannosidase Ig-fold" evidence="16">
    <location>
        <begin position="735"/>
        <end position="785"/>
    </location>
</feature>
<dbReference type="FunFam" id="3.20.20.80:FF:000050">
    <property type="entry name" value="Beta-mannosidase B"/>
    <property type="match status" value="1"/>
</dbReference>
<dbReference type="InterPro" id="IPR006102">
    <property type="entry name" value="Ig-like_GH2"/>
</dbReference>
<dbReference type="InterPro" id="IPR050887">
    <property type="entry name" value="Beta-mannosidase_GH2"/>
</dbReference>
<evidence type="ECO:0000256" key="14">
    <source>
        <dbReference type="ARBA" id="ARBA00041614"/>
    </source>
</evidence>
<keyword evidence="9" id="KW-0119">Carbohydrate metabolism</keyword>
<evidence type="ECO:0000259" key="16">
    <source>
        <dbReference type="Pfam" id="PF17753"/>
    </source>
</evidence>
<comment type="caution">
    <text evidence="19">The sequence shown here is derived from an EMBL/GenBank/DDBJ whole genome shotgun (WGS) entry which is preliminary data.</text>
</comment>
<dbReference type="SUPFAM" id="SSF51445">
    <property type="entry name" value="(Trans)glycosidases"/>
    <property type="match status" value="1"/>
</dbReference>
<name>A0A642UEH2_DIURU</name>
<dbReference type="Gene3D" id="2.60.40.10">
    <property type="entry name" value="Immunoglobulins"/>
    <property type="match status" value="1"/>
</dbReference>
<dbReference type="GO" id="GO:0005576">
    <property type="term" value="C:extracellular region"/>
    <property type="evidence" value="ECO:0007669"/>
    <property type="project" value="UniProtKB-SubCell"/>
</dbReference>
<evidence type="ECO:0000313" key="19">
    <source>
        <dbReference type="EMBL" id="KAA8897553.1"/>
    </source>
</evidence>
<evidence type="ECO:0000256" key="2">
    <source>
        <dbReference type="ARBA" id="ARBA00004613"/>
    </source>
</evidence>
<keyword evidence="20" id="KW-1185">Reference proteome</keyword>
<evidence type="ECO:0000256" key="9">
    <source>
        <dbReference type="ARBA" id="ARBA00023277"/>
    </source>
</evidence>
<evidence type="ECO:0000256" key="13">
    <source>
        <dbReference type="ARBA" id="ARBA00041069"/>
    </source>
</evidence>
<dbReference type="EC" id="3.2.1.25" evidence="5"/>
<dbReference type="PANTHER" id="PTHR43730">
    <property type="entry name" value="BETA-MANNOSIDASE"/>
    <property type="match status" value="1"/>
</dbReference>
<dbReference type="VEuPathDB" id="FungiDB:DIURU_005152"/>
<comment type="catalytic activity">
    <reaction evidence="1">
        <text>Hydrolysis of terminal, non-reducing beta-D-mannose residues in beta-D-mannosides.</text>
        <dbReference type="EC" id="3.2.1.25"/>
    </reaction>
</comment>
<dbReference type="Pfam" id="PF17753">
    <property type="entry name" value="Ig_mannosidase"/>
    <property type="match status" value="1"/>
</dbReference>
<evidence type="ECO:0000313" key="20">
    <source>
        <dbReference type="Proteomes" id="UP000449547"/>
    </source>
</evidence>
<dbReference type="GO" id="GO:0004567">
    <property type="term" value="F:beta-mannosidase activity"/>
    <property type="evidence" value="ECO:0007669"/>
    <property type="project" value="UniProtKB-EC"/>
</dbReference>
<evidence type="ECO:0000256" key="1">
    <source>
        <dbReference type="ARBA" id="ARBA00000829"/>
    </source>
</evidence>
<dbReference type="GeneID" id="54783803"/>
<dbReference type="Gene3D" id="3.20.20.80">
    <property type="entry name" value="Glycosidases"/>
    <property type="match status" value="1"/>
</dbReference>
<evidence type="ECO:0000256" key="6">
    <source>
        <dbReference type="ARBA" id="ARBA00022525"/>
    </source>
</evidence>
<comment type="similarity">
    <text evidence="12">Belongs to the glycosyl hydrolase 2 family. Beta-mannosidase B subfamily.</text>
</comment>
<dbReference type="InterPro" id="IPR017853">
    <property type="entry name" value="GH"/>
</dbReference>
<dbReference type="InterPro" id="IPR041625">
    <property type="entry name" value="Beta-mannosidase_Ig"/>
</dbReference>
<evidence type="ECO:0000259" key="18">
    <source>
        <dbReference type="Pfam" id="PF22666"/>
    </source>
</evidence>
<dbReference type="EMBL" id="SWFT01000155">
    <property type="protein sequence ID" value="KAA8897553.1"/>
    <property type="molecule type" value="Genomic_DNA"/>
</dbReference>
<feature type="domain" description="Beta-mannosidase-like galactose-binding" evidence="18">
    <location>
        <begin position="7"/>
        <end position="175"/>
    </location>
</feature>
<keyword evidence="6" id="KW-0964">Secreted</keyword>
<organism evidence="19 20">
    <name type="scientific">Diutina rugosa</name>
    <name type="common">Yeast</name>
    <name type="synonym">Candida rugosa</name>
    <dbReference type="NCBI Taxonomy" id="5481"/>
    <lineage>
        <taxon>Eukaryota</taxon>
        <taxon>Fungi</taxon>
        <taxon>Dikarya</taxon>
        <taxon>Ascomycota</taxon>
        <taxon>Saccharomycotina</taxon>
        <taxon>Pichiomycetes</taxon>
        <taxon>Debaryomycetaceae</taxon>
        <taxon>Diutina</taxon>
    </lineage>
</organism>
<evidence type="ECO:0000256" key="10">
    <source>
        <dbReference type="ARBA" id="ARBA00023295"/>
    </source>
</evidence>
<evidence type="ECO:0000259" key="17">
    <source>
        <dbReference type="Pfam" id="PF17786"/>
    </source>
</evidence>
<dbReference type="InterPro" id="IPR054593">
    <property type="entry name" value="Beta-mannosidase-like_N2"/>
</dbReference>
<dbReference type="RefSeq" id="XP_034010028.1">
    <property type="nucleotide sequence ID" value="XM_034158103.1"/>
</dbReference>
<comment type="subunit">
    <text evidence="4">Homodimer.</text>
</comment>
<comment type="pathway">
    <text evidence="3">Glycan metabolism; N-glycan degradation.</text>
</comment>
<reference evidence="19 20" key="1">
    <citation type="submission" date="2019-07" db="EMBL/GenBank/DDBJ databases">
        <title>Genome assembly of two rare yeast pathogens: Diutina rugosa and Trichomonascus ciferrii.</title>
        <authorList>
            <person name="Mixao V."/>
            <person name="Saus E."/>
            <person name="Hansen A."/>
            <person name="Lass-Flor C."/>
            <person name="Gabaldon T."/>
        </authorList>
    </citation>
    <scope>NUCLEOTIDE SEQUENCE [LARGE SCALE GENOMIC DNA]</scope>
    <source>
        <strain evidence="19 20">CBS 613</strain>
    </source>
</reference>
<dbReference type="SUPFAM" id="SSF49303">
    <property type="entry name" value="beta-Galactosidase/glucuronidase domain"/>
    <property type="match status" value="2"/>
</dbReference>
<accession>A0A642UEH2</accession>
<dbReference type="Pfam" id="PF00703">
    <property type="entry name" value="Glyco_hydro_2"/>
    <property type="match status" value="1"/>
</dbReference>
<dbReference type="Pfam" id="PF17786">
    <property type="entry name" value="Mannosidase_ig"/>
    <property type="match status" value="1"/>
</dbReference>
<dbReference type="AlphaFoldDB" id="A0A642UEH2"/>
<feature type="domain" description="Mannosidase Ig/CBM-like" evidence="17">
    <location>
        <begin position="646"/>
        <end position="729"/>
    </location>
</feature>